<evidence type="ECO:0000256" key="4">
    <source>
        <dbReference type="ARBA" id="ARBA00022475"/>
    </source>
</evidence>
<feature type="transmembrane region" description="Helical" evidence="8">
    <location>
        <begin position="254"/>
        <end position="277"/>
    </location>
</feature>
<evidence type="ECO:0000256" key="3">
    <source>
        <dbReference type="ARBA" id="ARBA00022448"/>
    </source>
</evidence>
<comment type="similarity">
    <text evidence="2 8">Belongs to the CorA metal ion transporter (MIT) (TC 1.A.35) family.</text>
</comment>
<dbReference type="InterPro" id="IPR002523">
    <property type="entry name" value="MgTranspt_CorA/ZnTranspt_ZntB"/>
</dbReference>
<dbReference type="PANTHER" id="PTHR46494:SF1">
    <property type="entry name" value="CORA FAMILY METAL ION TRANSPORTER (EUROFUNG)"/>
    <property type="match status" value="1"/>
</dbReference>
<evidence type="ECO:0000256" key="7">
    <source>
        <dbReference type="ARBA" id="ARBA00023136"/>
    </source>
</evidence>
<dbReference type="AlphaFoldDB" id="A0A4U2YY62"/>
<dbReference type="InterPro" id="IPR045863">
    <property type="entry name" value="CorA_TM1_TM2"/>
</dbReference>
<dbReference type="PANTHER" id="PTHR46494">
    <property type="entry name" value="CORA FAMILY METAL ION TRANSPORTER (EUROFUNG)"/>
    <property type="match status" value="1"/>
</dbReference>
<dbReference type="Gene3D" id="1.20.58.340">
    <property type="entry name" value="Magnesium transport protein CorA, transmembrane region"/>
    <property type="match status" value="2"/>
</dbReference>
<dbReference type="SUPFAM" id="SSF143865">
    <property type="entry name" value="CorA soluble domain-like"/>
    <property type="match status" value="1"/>
</dbReference>
<dbReference type="SUPFAM" id="SSF144083">
    <property type="entry name" value="Magnesium transport protein CorA, transmembrane region"/>
    <property type="match status" value="1"/>
</dbReference>
<comment type="caution">
    <text evidence="9">The sequence shown here is derived from an EMBL/GenBank/DDBJ whole genome shotgun (WGS) entry which is preliminary data.</text>
</comment>
<keyword evidence="3 8" id="KW-0813">Transport</keyword>
<feature type="transmembrane region" description="Helical" evidence="8">
    <location>
        <begin position="289"/>
        <end position="309"/>
    </location>
</feature>
<keyword evidence="8" id="KW-0460">Magnesium</keyword>
<keyword evidence="5 8" id="KW-0812">Transmembrane</keyword>
<dbReference type="CDD" id="cd12831">
    <property type="entry name" value="TmCorA-like_u2"/>
    <property type="match status" value="1"/>
</dbReference>
<evidence type="ECO:0000256" key="2">
    <source>
        <dbReference type="ARBA" id="ARBA00009765"/>
    </source>
</evidence>
<sequence>MIRTMAMTKDQQLIKDFPLENIKQNHYEWYWVDFSCPTTEEELLLDTFFHFHPLAIEDCLMRLQRPKLDFYEDYHFFVIHKLNEETLIAEELNIFVSDHFIVTFHKNVAPEIDKVQKLLEEQPKYWERGTFFLTYQTIDKIVDSYFPLVYKIEDHLNALEDELTYQSNVNAMQIVFEFRSDLLHLRRTILPMRDLLYRILNSYRFALKKSERAYFGDIHDHLVKLTEMVESNRELTADMRDSYMAMNSSRMNGIMMMLTIVSTIFIPLTFIAGVYGMNFDNMPELHGRYSYFIVLGIMLLIGLFMLAFFKYKGWFKLFKP</sequence>
<dbReference type="RefSeq" id="WP_107894978.1">
    <property type="nucleotide sequence ID" value="NZ_PYWM01000006.1"/>
</dbReference>
<dbReference type="Proteomes" id="UP000308744">
    <property type="component" value="Unassembled WGS sequence"/>
</dbReference>
<dbReference type="GO" id="GO:0050897">
    <property type="term" value="F:cobalt ion binding"/>
    <property type="evidence" value="ECO:0007669"/>
    <property type="project" value="TreeGrafter"/>
</dbReference>
<dbReference type="Pfam" id="PF01544">
    <property type="entry name" value="CorA"/>
    <property type="match status" value="1"/>
</dbReference>
<evidence type="ECO:0000256" key="5">
    <source>
        <dbReference type="ARBA" id="ARBA00022692"/>
    </source>
</evidence>
<dbReference type="FunFam" id="1.20.58.340:FF:000012">
    <property type="entry name" value="Magnesium transport protein CorA"/>
    <property type="match status" value="1"/>
</dbReference>
<evidence type="ECO:0000256" key="8">
    <source>
        <dbReference type="RuleBase" id="RU362010"/>
    </source>
</evidence>
<dbReference type="InterPro" id="IPR004488">
    <property type="entry name" value="Mg/Co-transport_prot_CorA"/>
</dbReference>
<keyword evidence="6 8" id="KW-1133">Transmembrane helix</keyword>
<proteinExistence type="inferred from homology"/>
<accession>A0A4U2YY62</accession>
<evidence type="ECO:0000313" key="9">
    <source>
        <dbReference type="EMBL" id="TKI65141.1"/>
    </source>
</evidence>
<keyword evidence="10" id="KW-1185">Reference proteome</keyword>
<dbReference type="Gene3D" id="3.30.460.20">
    <property type="entry name" value="CorA soluble domain-like"/>
    <property type="match status" value="1"/>
</dbReference>
<protein>
    <recommendedName>
        <fullName evidence="8">Magnesium transport protein CorA</fullName>
    </recommendedName>
</protein>
<evidence type="ECO:0000313" key="10">
    <source>
        <dbReference type="Proteomes" id="UP000308744"/>
    </source>
</evidence>
<gene>
    <name evidence="8 9" type="primary">corA</name>
    <name evidence="9" type="ORF">FC756_17455</name>
</gene>
<comment type="subcellular location">
    <subcellularLocation>
        <location evidence="1">Cell membrane</location>
        <topology evidence="1">Multi-pass membrane protein</topology>
    </subcellularLocation>
    <subcellularLocation>
        <location evidence="8">Membrane</location>
        <topology evidence="8">Multi-pass membrane protein</topology>
    </subcellularLocation>
</comment>
<keyword evidence="8" id="KW-0406">Ion transport</keyword>
<reference evidence="9 10" key="1">
    <citation type="submission" date="2019-04" db="EMBL/GenBank/DDBJ databases">
        <title>Lysinibacillus genome sequencing.</title>
        <authorList>
            <person name="Dunlap C."/>
        </authorList>
    </citation>
    <scope>NUCLEOTIDE SEQUENCE [LARGE SCALE GENOMIC DNA]</scope>
    <source>
        <strain evidence="9 10">CCTCC AB 2010389</strain>
    </source>
</reference>
<dbReference type="NCBIfam" id="TIGR00383">
    <property type="entry name" value="corA"/>
    <property type="match status" value="1"/>
</dbReference>
<evidence type="ECO:0000256" key="6">
    <source>
        <dbReference type="ARBA" id="ARBA00022989"/>
    </source>
</evidence>
<evidence type="ECO:0000256" key="1">
    <source>
        <dbReference type="ARBA" id="ARBA00004651"/>
    </source>
</evidence>
<dbReference type="EMBL" id="SZPU01000066">
    <property type="protein sequence ID" value="TKI65141.1"/>
    <property type="molecule type" value="Genomic_DNA"/>
</dbReference>
<dbReference type="GO" id="GO:0005886">
    <property type="term" value="C:plasma membrane"/>
    <property type="evidence" value="ECO:0007669"/>
    <property type="project" value="UniProtKB-SubCell"/>
</dbReference>
<keyword evidence="4 8" id="KW-1003">Cell membrane</keyword>
<keyword evidence="7 8" id="KW-0472">Membrane</keyword>
<dbReference type="GO" id="GO:0015087">
    <property type="term" value="F:cobalt ion transmembrane transporter activity"/>
    <property type="evidence" value="ECO:0007669"/>
    <property type="project" value="UniProtKB-UniRule"/>
</dbReference>
<dbReference type="GO" id="GO:0000287">
    <property type="term" value="F:magnesium ion binding"/>
    <property type="evidence" value="ECO:0007669"/>
    <property type="project" value="TreeGrafter"/>
</dbReference>
<comment type="function">
    <text evidence="8">Mediates influx of magnesium ions.</text>
</comment>
<dbReference type="GO" id="GO:0015095">
    <property type="term" value="F:magnesium ion transmembrane transporter activity"/>
    <property type="evidence" value="ECO:0007669"/>
    <property type="project" value="UniProtKB-UniRule"/>
</dbReference>
<name>A0A4U2YY62_9BACI</name>
<dbReference type="InterPro" id="IPR045861">
    <property type="entry name" value="CorA_cytoplasmic_dom"/>
</dbReference>
<organism evidence="9 10">
    <name type="scientific">Lysinibacillus mangiferihumi</name>
    <dbReference type="NCBI Taxonomy" id="1130819"/>
    <lineage>
        <taxon>Bacteria</taxon>
        <taxon>Bacillati</taxon>
        <taxon>Bacillota</taxon>
        <taxon>Bacilli</taxon>
        <taxon>Bacillales</taxon>
        <taxon>Bacillaceae</taxon>
        <taxon>Lysinibacillus</taxon>
    </lineage>
</organism>